<keyword evidence="3" id="KW-0547">Nucleotide-binding</keyword>
<keyword evidence="4 8" id="KW-1133">Transmembrane helix</keyword>
<evidence type="ECO:0000256" key="3">
    <source>
        <dbReference type="ARBA" id="ARBA00022741"/>
    </source>
</evidence>
<gene>
    <name evidence="10" type="ORF">SAMN04488519_103170</name>
</gene>
<name>A0A1I5DVV3_9BACT</name>
<dbReference type="EMBL" id="FOVW01000003">
    <property type="protein sequence ID" value="SFO03359.1"/>
    <property type="molecule type" value="Genomic_DNA"/>
</dbReference>
<dbReference type="Proteomes" id="UP000199564">
    <property type="component" value="Unassembled WGS sequence"/>
</dbReference>
<feature type="domain" description="Guanylate cyclase" evidence="9">
    <location>
        <begin position="461"/>
        <end position="590"/>
    </location>
</feature>
<evidence type="ECO:0000256" key="5">
    <source>
        <dbReference type="ARBA" id="ARBA00023136"/>
    </source>
</evidence>
<dbReference type="InterPro" id="IPR029787">
    <property type="entry name" value="Nucleotide_cyclase"/>
</dbReference>
<dbReference type="SMART" id="SM00044">
    <property type="entry name" value="CYCc"/>
    <property type="match status" value="1"/>
</dbReference>
<dbReference type="PANTHER" id="PTHR11920">
    <property type="entry name" value="GUANYLYL CYCLASE"/>
    <property type="match status" value="1"/>
</dbReference>
<dbReference type="Pfam" id="PF00211">
    <property type="entry name" value="Guanylate_cyc"/>
    <property type="match status" value="1"/>
</dbReference>
<dbReference type="SUPFAM" id="SSF55073">
    <property type="entry name" value="Nucleotide cyclase"/>
    <property type="match status" value="1"/>
</dbReference>
<dbReference type="PROSITE" id="PS00452">
    <property type="entry name" value="GUANYLATE_CYCLASE_1"/>
    <property type="match status" value="1"/>
</dbReference>
<dbReference type="SMART" id="SM00028">
    <property type="entry name" value="TPR"/>
    <property type="match status" value="7"/>
</dbReference>
<evidence type="ECO:0000256" key="1">
    <source>
        <dbReference type="ARBA" id="ARBA00004370"/>
    </source>
</evidence>
<evidence type="ECO:0000256" key="7">
    <source>
        <dbReference type="RuleBase" id="RU000405"/>
    </source>
</evidence>
<dbReference type="GO" id="GO:0000166">
    <property type="term" value="F:nucleotide binding"/>
    <property type="evidence" value="ECO:0007669"/>
    <property type="project" value="UniProtKB-KW"/>
</dbReference>
<dbReference type="CDD" id="cd07302">
    <property type="entry name" value="CHD"/>
    <property type="match status" value="1"/>
</dbReference>
<dbReference type="STRING" id="226506.SAMN04488519_103170"/>
<evidence type="ECO:0000256" key="2">
    <source>
        <dbReference type="ARBA" id="ARBA00022692"/>
    </source>
</evidence>
<dbReference type="GO" id="GO:0035556">
    <property type="term" value="P:intracellular signal transduction"/>
    <property type="evidence" value="ECO:0007669"/>
    <property type="project" value="InterPro"/>
</dbReference>
<dbReference type="InterPro" id="IPR050401">
    <property type="entry name" value="Cyclic_nucleotide_synthase"/>
</dbReference>
<dbReference type="Gene3D" id="1.25.40.10">
    <property type="entry name" value="Tetratricopeptide repeat domain"/>
    <property type="match status" value="1"/>
</dbReference>
<dbReference type="SUPFAM" id="SSF48452">
    <property type="entry name" value="TPR-like"/>
    <property type="match status" value="2"/>
</dbReference>
<proteinExistence type="inferred from homology"/>
<dbReference type="Pfam" id="PF13424">
    <property type="entry name" value="TPR_12"/>
    <property type="match status" value="2"/>
</dbReference>
<dbReference type="PANTHER" id="PTHR11920:SF335">
    <property type="entry name" value="GUANYLATE CYCLASE"/>
    <property type="match status" value="1"/>
</dbReference>
<evidence type="ECO:0000313" key="10">
    <source>
        <dbReference type="EMBL" id="SFO03359.1"/>
    </source>
</evidence>
<evidence type="ECO:0000259" key="9">
    <source>
        <dbReference type="PROSITE" id="PS50125"/>
    </source>
</evidence>
<dbReference type="GO" id="GO:0016020">
    <property type="term" value="C:membrane"/>
    <property type="evidence" value="ECO:0007669"/>
    <property type="project" value="UniProtKB-SubCell"/>
</dbReference>
<accession>A0A1I5DVV3</accession>
<evidence type="ECO:0000256" key="4">
    <source>
        <dbReference type="ARBA" id="ARBA00022989"/>
    </source>
</evidence>
<comment type="subcellular location">
    <subcellularLocation>
        <location evidence="1">Membrane</location>
    </subcellularLocation>
</comment>
<protein>
    <submittedName>
        <fullName evidence="10">Adenylate cyclase, class 3</fullName>
    </submittedName>
</protein>
<feature type="transmembrane region" description="Helical" evidence="8">
    <location>
        <begin position="393"/>
        <end position="410"/>
    </location>
</feature>
<keyword evidence="6 7" id="KW-0456">Lyase</keyword>
<dbReference type="InterPro" id="IPR011990">
    <property type="entry name" value="TPR-like_helical_dom_sf"/>
</dbReference>
<dbReference type="InterPro" id="IPR018297">
    <property type="entry name" value="A/G_cyclase_CS"/>
</dbReference>
<evidence type="ECO:0000313" key="11">
    <source>
        <dbReference type="Proteomes" id="UP000199564"/>
    </source>
</evidence>
<dbReference type="InterPro" id="IPR019734">
    <property type="entry name" value="TPR_rpt"/>
</dbReference>
<dbReference type="RefSeq" id="WP_091651429.1">
    <property type="nucleotide sequence ID" value="NZ_FOVW01000003.1"/>
</dbReference>
<dbReference type="GO" id="GO:0004016">
    <property type="term" value="F:adenylate cyclase activity"/>
    <property type="evidence" value="ECO:0007669"/>
    <property type="project" value="UniProtKB-ARBA"/>
</dbReference>
<organism evidence="10 11">
    <name type="scientific">Algoriphagus ornithinivorans</name>
    <dbReference type="NCBI Taxonomy" id="226506"/>
    <lineage>
        <taxon>Bacteria</taxon>
        <taxon>Pseudomonadati</taxon>
        <taxon>Bacteroidota</taxon>
        <taxon>Cytophagia</taxon>
        <taxon>Cytophagales</taxon>
        <taxon>Cyclobacteriaceae</taxon>
        <taxon>Algoriphagus</taxon>
    </lineage>
</organism>
<dbReference type="Gene3D" id="3.30.70.1230">
    <property type="entry name" value="Nucleotide cyclase"/>
    <property type="match status" value="1"/>
</dbReference>
<evidence type="ECO:0000256" key="8">
    <source>
        <dbReference type="SAM" id="Phobius"/>
    </source>
</evidence>
<dbReference type="GO" id="GO:0009190">
    <property type="term" value="P:cyclic nucleotide biosynthetic process"/>
    <property type="evidence" value="ECO:0007669"/>
    <property type="project" value="InterPro"/>
</dbReference>
<keyword evidence="5 8" id="KW-0472">Membrane</keyword>
<keyword evidence="2 8" id="KW-0812">Transmembrane</keyword>
<dbReference type="PROSITE" id="PS50125">
    <property type="entry name" value="GUANYLATE_CYCLASE_2"/>
    <property type="match status" value="1"/>
</dbReference>
<dbReference type="InterPro" id="IPR001054">
    <property type="entry name" value="A/G_cyclase"/>
</dbReference>
<reference evidence="11" key="1">
    <citation type="submission" date="2016-10" db="EMBL/GenBank/DDBJ databases">
        <authorList>
            <person name="Varghese N."/>
            <person name="Submissions S."/>
        </authorList>
    </citation>
    <scope>NUCLEOTIDE SEQUENCE [LARGE SCALE GENOMIC DNA]</scope>
    <source>
        <strain evidence="11">DSM 15282</strain>
    </source>
</reference>
<dbReference type="AlphaFoldDB" id="A0A1I5DVV3"/>
<keyword evidence="11" id="KW-1185">Reference proteome</keyword>
<evidence type="ECO:0000256" key="6">
    <source>
        <dbReference type="ARBA" id="ARBA00023239"/>
    </source>
</evidence>
<comment type="similarity">
    <text evidence="7">Belongs to the adenylyl cyclase class-4/guanylyl cyclase family.</text>
</comment>
<sequence length="654" mass="75001">MNIRFHFIWIFLISSSIARGQGQIVAQIDSLCELSYQQYGDYNYLEAIKCAEKALEISKELDYSTGQIKSEFYRIMAKQEYEPSTYNPKPIEDLIPKFQEAGLDREKARAHTFVAGIYAFFGDIEKSIENHLIALDMYEAKDDSLGLASVHNNMSLVYYDQHDYEEAFFHARKSMALEKSQGDPQRIHSSLNNLAIIFEHTGPLDSAIYYHQMALEKAYESNSPYSIGLSLSNLGNNYAIKGDLDLAEKTLLRALEIRDSLGYSRGLAYTHNRLASLYVEKDELRKAQIHAEKSLENAQSASEVKVIRMAYERLMEIAEEKGDYRAELDYLKKATELKDSILNESNTKGITQMKLNYEFAKQQLLDSIQNEQERRESALLFDEQLKVARNQRIIFMVSGVLFLVLAIGWWRRYKFVKKSSLIIQREKERSDKLLLNILPAKVAEELKEKGNSEARDFEEVTVIFTDFADFTKKAQHLTAKELVYELNICFKAFDLIMEEFGLEKIKTIGDAYLAAGGLNNQSNVHDVIKAAIKVKDFINQRNFDPSIPSKAKFDMRIGINTGPVVAGIVGIKKFQYDIWGDTVNTAQRMEACCGLNKINISELTYNLIKDDTELCFEHRGKVQVKGKGLLDMWYVEPKKNQLQKFHDIQLQSIK</sequence>